<evidence type="ECO:0000256" key="3">
    <source>
        <dbReference type="ARBA" id="ARBA00022737"/>
    </source>
</evidence>
<evidence type="ECO:0000259" key="4">
    <source>
        <dbReference type="SMART" id="SM00013"/>
    </source>
</evidence>
<dbReference type="Gene3D" id="3.80.10.10">
    <property type="entry name" value="Ribonuclease Inhibitor"/>
    <property type="match status" value="2"/>
</dbReference>
<dbReference type="Proteomes" id="UP000494165">
    <property type="component" value="Unassembled WGS sequence"/>
</dbReference>
<organism evidence="5 6">
    <name type="scientific">Cloeon dipterum</name>
    <dbReference type="NCBI Taxonomy" id="197152"/>
    <lineage>
        <taxon>Eukaryota</taxon>
        <taxon>Metazoa</taxon>
        <taxon>Ecdysozoa</taxon>
        <taxon>Arthropoda</taxon>
        <taxon>Hexapoda</taxon>
        <taxon>Insecta</taxon>
        <taxon>Pterygota</taxon>
        <taxon>Palaeoptera</taxon>
        <taxon>Ephemeroptera</taxon>
        <taxon>Pisciforma</taxon>
        <taxon>Baetidae</taxon>
        <taxon>Cloeon</taxon>
    </lineage>
</organism>
<gene>
    <name evidence="5" type="ORF">CLODIP_2_CD10982</name>
</gene>
<keyword evidence="1" id="KW-0433">Leucine-rich repeat</keyword>
<dbReference type="InterPro" id="IPR026906">
    <property type="entry name" value="LRR_5"/>
</dbReference>
<dbReference type="InterPro" id="IPR003591">
    <property type="entry name" value="Leu-rich_rpt_typical-subtyp"/>
</dbReference>
<dbReference type="PANTHER" id="PTHR24367:SF318">
    <property type="entry name" value="LEUCINE-RICH GLIOMA-INACTIVATED PROTEIN 1-LIKE"/>
    <property type="match status" value="1"/>
</dbReference>
<accession>A0A8S1CF42</accession>
<dbReference type="InterPro" id="IPR032675">
    <property type="entry name" value="LRR_dom_sf"/>
</dbReference>
<keyword evidence="6" id="KW-1185">Reference proteome</keyword>
<evidence type="ECO:0000313" key="6">
    <source>
        <dbReference type="Proteomes" id="UP000494165"/>
    </source>
</evidence>
<proteinExistence type="predicted"/>
<protein>
    <recommendedName>
        <fullName evidence="4">LRRNT domain-containing protein</fullName>
    </recommendedName>
</protein>
<dbReference type="InterPro" id="IPR000372">
    <property type="entry name" value="LRRNT"/>
</dbReference>
<dbReference type="Pfam" id="PF13306">
    <property type="entry name" value="LRR_5"/>
    <property type="match status" value="1"/>
</dbReference>
<evidence type="ECO:0000256" key="2">
    <source>
        <dbReference type="ARBA" id="ARBA00022729"/>
    </source>
</evidence>
<dbReference type="SMART" id="SM00013">
    <property type="entry name" value="LRRNT"/>
    <property type="match status" value="1"/>
</dbReference>
<reference evidence="5 6" key="1">
    <citation type="submission" date="2020-04" db="EMBL/GenBank/DDBJ databases">
        <authorList>
            <person name="Alioto T."/>
            <person name="Alioto T."/>
            <person name="Gomez Garrido J."/>
        </authorList>
    </citation>
    <scope>NUCLEOTIDE SEQUENCE [LARGE SCALE GENOMIC DNA]</scope>
</reference>
<dbReference type="AlphaFoldDB" id="A0A8S1CF42"/>
<dbReference type="PANTHER" id="PTHR24367">
    <property type="entry name" value="LEUCINE-RICH REPEAT-CONTAINING PROTEIN"/>
    <property type="match status" value="1"/>
</dbReference>
<keyword evidence="2" id="KW-0732">Signal</keyword>
<sequence length="384" mass="42337">MWALLVLLLVEVQGLVPNCPEECLCLSQSQILCNTGGLTEIPKDLPTTVQHLSLTKNNFPVIRTDAFNGLKGLTRLHLDGNNISVIKPFAFRGLPRLKEISIQHTPLRLVAQFAFAGLQNVSHIFLGHNQIEKVEGYAFAGTSNVRLLLLNNNPLKRVEASAFSGLTHVEHIILPSGVKVIEPDAFNGLDTVGLLKMAFMDLQAMQSHTFRNLIRVHVLTIQESDLGVIKEGAFDGLSLVTNLNIINNKIDAIRGLVIKPASKVRTLRFHGNHLLETPTLTGLVIDGVEHLSVINNHFPCDCHLHTLLASSLANTSDFKRRNFCISPLEVNGRTIESLDLDTIGRCSNEMTRDTLEGTLGSRGTNSTRLCGQLFLLLVIRLLMF</sequence>
<dbReference type="SMART" id="SM00369">
    <property type="entry name" value="LRR_TYP"/>
    <property type="match status" value="4"/>
</dbReference>
<evidence type="ECO:0000313" key="5">
    <source>
        <dbReference type="EMBL" id="CAB3368895.1"/>
    </source>
</evidence>
<keyword evidence="3" id="KW-0677">Repeat</keyword>
<name>A0A8S1CF42_9INSE</name>
<dbReference type="SUPFAM" id="SSF52058">
    <property type="entry name" value="L domain-like"/>
    <property type="match status" value="1"/>
</dbReference>
<comment type="caution">
    <text evidence="5">The sequence shown here is derived from an EMBL/GenBank/DDBJ whole genome shotgun (WGS) entry which is preliminary data.</text>
</comment>
<dbReference type="InterPro" id="IPR051295">
    <property type="entry name" value="LGI_related"/>
</dbReference>
<feature type="domain" description="LRRNT" evidence="4">
    <location>
        <begin position="18"/>
        <end position="51"/>
    </location>
</feature>
<evidence type="ECO:0000256" key="1">
    <source>
        <dbReference type="ARBA" id="ARBA00022614"/>
    </source>
</evidence>
<dbReference type="EMBL" id="CADEPI010000041">
    <property type="protein sequence ID" value="CAB3368895.1"/>
    <property type="molecule type" value="Genomic_DNA"/>
</dbReference>